<evidence type="ECO:0000313" key="1">
    <source>
        <dbReference type="EMBL" id="KAI3747265.1"/>
    </source>
</evidence>
<dbReference type="Proteomes" id="UP001055879">
    <property type="component" value="Linkage Group LG03"/>
</dbReference>
<gene>
    <name evidence="1" type="ORF">L6452_09718</name>
</gene>
<reference evidence="1 2" key="2">
    <citation type="journal article" date="2022" name="Mol. Ecol. Resour.">
        <title>The genomes of chicory, endive, great burdock and yacon provide insights into Asteraceae paleo-polyploidization history and plant inulin production.</title>
        <authorList>
            <person name="Fan W."/>
            <person name="Wang S."/>
            <person name="Wang H."/>
            <person name="Wang A."/>
            <person name="Jiang F."/>
            <person name="Liu H."/>
            <person name="Zhao H."/>
            <person name="Xu D."/>
            <person name="Zhang Y."/>
        </authorList>
    </citation>
    <scope>NUCLEOTIDE SEQUENCE [LARGE SCALE GENOMIC DNA]</scope>
    <source>
        <strain evidence="2">cv. Niubang</strain>
    </source>
</reference>
<proteinExistence type="predicted"/>
<accession>A0ACB9DLG2</accession>
<protein>
    <submittedName>
        <fullName evidence="1">Uncharacterized protein</fullName>
    </submittedName>
</protein>
<sequence length="92" mass="10940">MPDIDTYMTDFDEFSSCEFTTDGKSELQSYLEEPKLPRMDDFDVLEYWKPLQGRYPIVSQWLGIFWPSQYLPLLLNQFSVLEDELLMHIGVH</sequence>
<reference evidence="2" key="1">
    <citation type="journal article" date="2022" name="Mol. Ecol. Resour.">
        <title>The genomes of chicory, endive, great burdock and yacon provide insights into Asteraceae palaeo-polyploidization history and plant inulin production.</title>
        <authorList>
            <person name="Fan W."/>
            <person name="Wang S."/>
            <person name="Wang H."/>
            <person name="Wang A."/>
            <person name="Jiang F."/>
            <person name="Liu H."/>
            <person name="Zhao H."/>
            <person name="Xu D."/>
            <person name="Zhang Y."/>
        </authorList>
    </citation>
    <scope>NUCLEOTIDE SEQUENCE [LARGE SCALE GENOMIC DNA]</scope>
    <source>
        <strain evidence="2">cv. Niubang</strain>
    </source>
</reference>
<name>A0ACB9DLG2_ARCLA</name>
<evidence type="ECO:0000313" key="2">
    <source>
        <dbReference type="Proteomes" id="UP001055879"/>
    </source>
</evidence>
<comment type="caution">
    <text evidence="1">The sequence shown here is derived from an EMBL/GenBank/DDBJ whole genome shotgun (WGS) entry which is preliminary data.</text>
</comment>
<organism evidence="1 2">
    <name type="scientific">Arctium lappa</name>
    <name type="common">Greater burdock</name>
    <name type="synonym">Lappa major</name>
    <dbReference type="NCBI Taxonomy" id="4217"/>
    <lineage>
        <taxon>Eukaryota</taxon>
        <taxon>Viridiplantae</taxon>
        <taxon>Streptophyta</taxon>
        <taxon>Embryophyta</taxon>
        <taxon>Tracheophyta</taxon>
        <taxon>Spermatophyta</taxon>
        <taxon>Magnoliopsida</taxon>
        <taxon>eudicotyledons</taxon>
        <taxon>Gunneridae</taxon>
        <taxon>Pentapetalae</taxon>
        <taxon>asterids</taxon>
        <taxon>campanulids</taxon>
        <taxon>Asterales</taxon>
        <taxon>Asteraceae</taxon>
        <taxon>Carduoideae</taxon>
        <taxon>Cardueae</taxon>
        <taxon>Arctiinae</taxon>
        <taxon>Arctium</taxon>
    </lineage>
</organism>
<dbReference type="EMBL" id="CM042049">
    <property type="protein sequence ID" value="KAI3747265.1"/>
    <property type="molecule type" value="Genomic_DNA"/>
</dbReference>
<keyword evidence="2" id="KW-1185">Reference proteome</keyword>